<dbReference type="Pfam" id="PF12937">
    <property type="entry name" value="F-box-like"/>
    <property type="match status" value="1"/>
</dbReference>
<dbReference type="SMART" id="SM00256">
    <property type="entry name" value="FBOX"/>
    <property type="match status" value="1"/>
</dbReference>
<feature type="region of interest" description="Disordered" evidence="2">
    <location>
        <begin position="1"/>
        <end position="41"/>
    </location>
</feature>
<dbReference type="InterPro" id="IPR006553">
    <property type="entry name" value="Leu-rich_rpt_Cys-con_subtyp"/>
</dbReference>
<dbReference type="InterPro" id="IPR036047">
    <property type="entry name" value="F-box-like_dom_sf"/>
</dbReference>
<dbReference type="PANTHER" id="PTHR16134">
    <property type="entry name" value="F-BOX/TPR REPEAT PROTEIN POF3"/>
    <property type="match status" value="1"/>
</dbReference>
<evidence type="ECO:0000256" key="1">
    <source>
        <dbReference type="ARBA" id="ARBA00022786"/>
    </source>
</evidence>
<dbReference type="Proteomes" id="UP000494106">
    <property type="component" value="Unassembled WGS sequence"/>
</dbReference>
<evidence type="ECO:0000256" key="2">
    <source>
        <dbReference type="SAM" id="MobiDB-lite"/>
    </source>
</evidence>
<dbReference type="CDD" id="cd22149">
    <property type="entry name" value="F-box_DmSKP2-like"/>
    <property type="match status" value="1"/>
</dbReference>
<protein>
    <recommendedName>
        <fullName evidence="3">F-box domain-containing protein</fullName>
    </recommendedName>
</protein>
<accession>A0A8S1B2Q2</accession>
<proteinExistence type="predicted"/>
<comment type="caution">
    <text evidence="4">The sequence shown here is derived from an EMBL/GenBank/DDBJ whole genome shotgun (WGS) entry which is preliminary data.</text>
</comment>
<feature type="domain" description="F-box" evidence="3">
    <location>
        <begin position="199"/>
        <end position="245"/>
    </location>
</feature>
<dbReference type="PANTHER" id="PTHR16134:SF148">
    <property type="entry name" value="S-PHASE KINASE-ASSOCIATED PROTEIN 2, ISOFORM A"/>
    <property type="match status" value="1"/>
</dbReference>
<dbReference type="SUPFAM" id="SSF52047">
    <property type="entry name" value="RNI-like"/>
    <property type="match status" value="1"/>
</dbReference>
<dbReference type="GO" id="GO:0019005">
    <property type="term" value="C:SCF ubiquitin ligase complex"/>
    <property type="evidence" value="ECO:0007669"/>
    <property type="project" value="TreeGrafter"/>
</dbReference>
<dbReference type="OrthoDB" id="2095648at2759"/>
<dbReference type="Pfam" id="PF13516">
    <property type="entry name" value="LRR_6"/>
    <property type="match status" value="1"/>
</dbReference>
<dbReference type="EMBL" id="CADEBC010000553">
    <property type="protein sequence ID" value="CAB3252227.1"/>
    <property type="molecule type" value="Genomic_DNA"/>
</dbReference>
<gene>
    <name evidence="4" type="ORF">APLA_LOCUS13380</name>
</gene>
<feature type="region of interest" description="Disordered" evidence="2">
    <location>
        <begin position="160"/>
        <end position="179"/>
    </location>
</feature>
<evidence type="ECO:0000313" key="5">
    <source>
        <dbReference type="Proteomes" id="UP000494106"/>
    </source>
</evidence>
<feature type="compositionally biased region" description="Low complexity" evidence="2">
    <location>
        <begin position="96"/>
        <end position="105"/>
    </location>
</feature>
<feature type="region of interest" description="Disordered" evidence="2">
    <location>
        <begin position="89"/>
        <end position="132"/>
    </location>
</feature>
<dbReference type="AlphaFoldDB" id="A0A8S1B2Q2"/>
<reference evidence="4 5" key="1">
    <citation type="submission" date="2020-04" db="EMBL/GenBank/DDBJ databases">
        <authorList>
            <person name="Wallbank WR R."/>
            <person name="Pardo Diaz C."/>
            <person name="Kozak K."/>
            <person name="Martin S."/>
            <person name="Jiggins C."/>
            <person name="Moest M."/>
            <person name="Warren A I."/>
            <person name="Byers J.R.P. K."/>
            <person name="Montejo-Kovacevich G."/>
            <person name="Yen C E."/>
        </authorList>
    </citation>
    <scope>NUCLEOTIDE SEQUENCE [LARGE SCALE GENOMIC DNA]</scope>
</reference>
<dbReference type="SUPFAM" id="SSF81383">
    <property type="entry name" value="F-box domain"/>
    <property type="match status" value="1"/>
</dbReference>
<organism evidence="4 5">
    <name type="scientific">Arctia plantaginis</name>
    <name type="common">Wood tiger moth</name>
    <name type="synonym">Phalaena plantaginis</name>
    <dbReference type="NCBI Taxonomy" id="874455"/>
    <lineage>
        <taxon>Eukaryota</taxon>
        <taxon>Metazoa</taxon>
        <taxon>Ecdysozoa</taxon>
        <taxon>Arthropoda</taxon>
        <taxon>Hexapoda</taxon>
        <taxon>Insecta</taxon>
        <taxon>Pterygota</taxon>
        <taxon>Neoptera</taxon>
        <taxon>Endopterygota</taxon>
        <taxon>Lepidoptera</taxon>
        <taxon>Glossata</taxon>
        <taxon>Ditrysia</taxon>
        <taxon>Noctuoidea</taxon>
        <taxon>Erebidae</taxon>
        <taxon>Arctiinae</taxon>
        <taxon>Arctia</taxon>
    </lineage>
</organism>
<name>A0A8S1B2Q2_ARCPL</name>
<keyword evidence="5" id="KW-1185">Reference proteome</keyword>
<evidence type="ECO:0000259" key="3">
    <source>
        <dbReference type="PROSITE" id="PS50181"/>
    </source>
</evidence>
<dbReference type="Gene3D" id="3.80.10.10">
    <property type="entry name" value="Ribonuclease Inhibitor"/>
    <property type="match status" value="1"/>
</dbReference>
<dbReference type="InterPro" id="IPR001810">
    <property type="entry name" value="F-box_dom"/>
</dbReference>
<sequence>MSASKTGDEYPSPREHDEAESPRKRMRLNNSSRKSWSLMDRKTDHEVLQEMGVSLLEPDDCGELPCDPGTSGMMHKSLKRKRDIENVNPNINLVTSPLSKFSPKSPKVRTASPNPGPSRVKSPRSAEKQPLQPAEQQYLETTLLFNEYLIDEETPLGQSVSGQYVPTAPSSAKKQEHTPLGLQEELIISRRHKPEPMGTDSFNILSDEMILSVFRWLPKRTLAHCMLVCKRWHRLAYDETLWQRLDLGSKTLAKDALGRILARKPVIVRLASSEIGEWHPTTLPEPSRIQYLDLSMASVDPQTLDNLLQSCPHLCKLSVESVQLSDNTCELIGKCSKLETLNLTMAQGITAEGLSAILTGCPGLQSLNISWCNLDEAALNVLVAKLPQKLQRLNISGTRIMSDATVEGVCARCPRLVELDVSDCGRLTARCAAALGALARLEHLATSRCYMLPPHALYKLGSTPSLQYLDVWGMLQTQALSALRTALPHVQLNQFMFSAIARPTVGPRRTSIWGLRTRD</sequence>
<dbReference type="InterPro" id="IPR032675">
    <property type="entry name" value="LRR_dom_sf"/>
</dbReference>
<feature type="compositionally biased region" description="Polar residues" evidence="2">
    <location>
        <begin position="160"/>
        <end position="172"/>
    </location>
</feature>
<dbReference type="GO" id="GO:0031146">
    <property type="term" value="P:SCF-dependent proteasomal ubiquitin-dependent protein catabolic process"/>
    <property type="evidence" value="ECO:0007669"/>
    <property type="project" value="TreeGrafter"/>
</dbReference>
<feature type="compositionally biased region" description="Basic and acidic residues" evidence="2">
    <location>
        <begin position="1"/>
        <end position="23"/>
    </location>
</feature>
<keyword evidence="1" id="KW-0833">Ubl conjugation pathway</keyword>
<dbReference type="PROSITE" id="PS50181">
    <property type="entry name" value="FBOX"/>
    <property type="match status" value="1"/>
</dbReference>
<dbReference type="SMART" id="SM00367">
    <property type="entry name" value="LRR_CC"/>
    <property type="match status" value="5"/>
</dbReference>
<dbReference type="InterPro" id="IPR001611">
    <property type="entry name" value="Leu-rich_rpt"/>
</dbReference>
<evidence type="ECO:0000313" key="4">
    <source>
        <dbReference type="EMBL" id="CAB3252227.1"/>
    </source>
</evidence>